<evidence type="ECO:0000259" key="7">
    <source>
        <dbReference type="Pfam" id="PF21275"/>
    </source>
</evidence>
<evidence type="ECO:0000256" key="5">
    <source>
        <dbReference type="NCBIfam" id="TIGR01378"/>
    </source>
</evidence>
<dbReference type="Proteomes" id="UP000004913">
    <property type="component" value="Unassembled WGS sequence"/>
</dbReference>
<sequence length="208" mass="23149">MPYPYGETKTVILANGEFPAHPVALAILNNSKYLVCCDGAINNLAKTNLIPDAIVGDCDSLSEDSLSKFADIIHRISEQETNDLTKAVQFCIKQGKRNITILGATGKREDHTIANISLLCDYMKDADVEMVTDYGVFVAIDSDSIFESEVKQQVSLFSIDKMPLTSHNLAYPINNHVFTNWWQATLNECTDTEFTIETKGRAVVYRAF</sequence>
<evidence type="ECO:0000256" key="2">
    <source>
        <dbReference type="ARBA" id="ARBA00022741"/>
    </source>
</evidence>
<dbReference type="PANTHER" id="PTHR41299:SF1">
    <property type="entry name" value="THIAMINE PYROPHOSPHOKINASE"/>
    <property type="match status" value="1"/>
</dbReference>
<dbReference type="CDD" id="cd07995">
    <property type="entry name" value="TPK"/>
    <property type="match status" value="1"/>
</dbReference>
<feature type="domain" description="Thiamin pyrophosphokinase catalytic" evidence="6">
    <location>
        <begin position="27"/>
        <end position="126"/>
    </location>
</feature>
<dbReference type="PANTHER" id="PTHR41299">
    <property type="entry name" value="THIAMINE PYROPHOSPHOKINASE"/>
    <property type="match status" value="1"/>
</dbReference>
<dbReference type="InterPro" id="IPR049442">
    <property type="entry name" value="Thi_PPkinase-like_C"/>
</dbReference>
<keyword evidence="3 8" id="KW-0418">Kinase</keyword>
<evidence type="ECO:0000313" key="9">
    <source>
        <dbReference type="Proteomes" id="UP000004913"/>
    </source>
</evidence>
<dbReference type="GO" id="GO:0009229">
    <property type="term" value="P:thiamine diphosphate biosynthetic process"/>
    <property type="evidence" value="ECO:0007669"/>
    <property type="project" value="InterPro"/>
</dbReference>
<gene>
    <name evidence="8" type="ORF">HMPREF9455_00008</name>
</gene>
<evidence type="ECO:0000256" key="4">
    <source>
        <dbReference type="ARBA" id="ARBA00022840"/>
    </source>
</evidence>
<dbReference type="GO" id="GO:0004788">
    <property type="term" value="F:thiamine diphosphokinase activity"/>
    <property type="evidence" value="ECO:0007669"/>
    <property type="project" value="UniProtKB-UniRule"/>
</dbReference>
<keyword evidence="4" id="KW-0067">ATP-binding</keyword>
<evidence type="ECO:0000256" key="3">
    <source>
        <dbReference type="ARBA" id="ARBA00022777"/>
    </source>
</evidence>
<dbReference type="AlphaFoldDB" id="F5ISE1"/>
<proteinExistence type="predicted"/>
<dbReference type="Pfam" id="PF04263">
    <property type="entry name" value="TPK_catalytic"/>
    <property type="match status" value="1"/>
</dbReference>
<evidence type="ECO:0000259" key="6">
    <source>
        <dbReference type="Pfam" id="PF04263"/>
    </source>
</evidence>
<dbReference type="eggNOG" id="COG1564">
    <property type="taxonomic scope" value="Bacteria"/>
</dbReference>
<dbReference type="InterPro" id="IPR053149">
    <property type="entry name" value="TPK"/>
</dbReference>
<dbReference type="HOGENOM" id="CLU_044237_2_0_10"/>
<dbReference type="EC" id="2.7.6.2" evidence="5"/>
<dbReference type="STRING" id="742766.HMPREF9455_00008"/>
<organism evidence="8 9">
    <name type="scientific">Dysgonomonas gadei ATCC BAA-286</name>
    <dbReference type="NCBI Taxonomy" id="742766"/>
    <lineage>
        <taxon>Bacteria</taxon>
        <taxon>Pseudomonadati</taxon>
        <taxon>Bacteroidota</taxon>
        <taxon>Bacteroidia</taxon>
        <taxon>Bacteroidales</taxon>
        <taxon>Dysgonomonadaceae</taxon>
        <taxon>Dysgonomonas</taxon>
    </lineage>
</organism>
<feature type="domain" description="Thiamin pyrophosphokinase-like substrate-binding" evidence="7">
    <location>
        <begin position="135"/>
        <end position="205"/>
    </location>
</feature>
<dbReference type="Pfam" id="PF21275">
    <property type="entry name" value="Thi_PPkinase_C"/>
    <property type="match status" value="1"/>
</dbReference>
<dbReference type="InterPro" id="IPR036759">
    <property type="entry name" value="TPK_catalytic_sf"/>
</dbReference>
<name>F5ISE1_9BACT</name>
<dbReference type="InterPro" id="IPR007371">
    <property type="entry name" value="TPK_catalytic"/>
</dbReference>
<comment type="caution">
    <text evidence="8">The sequence shown here is derived from an EMBL/GenBank/DDBJ whole genome shotgun (WGS) entry which is preliminary data.</text>
</comment>
<dbReference type="GO" id="GO:0016301">
    <property type="term" value="F:kinase activity"/>
    <property type="evidence" value="ECO:0007669"/>
    <property type="project" value="UniProtKB-KW"/>
</dbReference>
<dbReference type="GO" id="GO:0006772">
    <property type="term" value="P:thiamine metabolic process"/>
    <property type="evidence" value="ECO:0007669"/>
    <property type="project" value="UniProtKB-UniRule"/>
</dbReference>
<dbReference type="GO" id="GO:0005524">
    <property type="term" value="F:ATP binding"/>
    <property type="evidence" value="ECO:0007669"/>
    <property type="project" value="UniProtKB-KW"/>
</dbReference>
<protein>
    <recommendedName>
        <fullName evidence="5">Thiamine diphosphokinase</fullName>
        <ecNumber evidence="5">2.7.6.2</ecNumber>
    </recommendedName>
</protein>
<accession>F5ISE1</accession>
<evidence type="ECO:0000256" key="1">
    <source>
        <dbReference type="ARBA" id="ARBA00022679"/>
    </source>
</evidence>
<keyword evidence="2" id="KW-0547">Nucleotide-binding</keyword>
<dbReference type="SUPFAM" id="SSF63999">
    <property type="entry name" value="Thiamin pyrophosphokinase, catalytic domain"/>
    <property type="match status" value="1"/>
</dbReference>
<evidence type="ECO:0000313" key="8">
    <source>
        <dbReference type="EMBL" id="EGK01886.1"/>
    </source>
</evidence>
<dbReference type="InterPro" id="IPR006282">
    <property type="entry name" value="Thi_PPkinase"/>
</dbReference>
<dbReference type="NCBIfam" id="TIGR01378">
    <property type="entry name" value="thi_PPkinase"/>
    <property type="match status" value="1"/>
</dbReference>
<reference evidence="8 9" key="1">
    <citation type="submission" date="2011-04" db="EMBL/GenBank/DDBJ databases">
        <title>The Genome Sequence of Dysgonomonas gadei ATCC BAA-286.</title>
        <authorList>
            <consortium name="The Broad Institute Genome Sequencing Platform"/>
            <person name="Earl A."/>
            <person name="Ward D."/>
            <person name="Feldgarden M."/>
            <person name="Gevers D."/>
            <person name="Pudlo N."/>
            <person name="Martens E."/>
            <person name="Allen-Vercoe E."/>
            <person name="Young S.K."/>
            <person name="Zeng Q."/>
            <person name="Gargeya S."/>
            <person name="Fitzgerald M."/>
            <person name="Haas B."/>
            <person name="Abouelleil A."/>
            <person name="Alvarado L."/>
            <person name="Arachchi H.M."/>
            <person name="Berlin A."/>
            <person name="Brown A."/>
            <person name="Chapman S.B."/>
            <person name="Chen Z."/>
            <person name="Dunbar C."/>
            <person name="Freedman E."/>
            <person name="Gearin G."/>
            <person name="Gellesch M."/>
            <person name="Goldberg J."/>
            <person name="Griggs A."/>
            <person name="Gujja S."/>
            <person name="Heiman D."/>
            <person name="Howarth C."/>
            <person name="Larson L."/>
            <person name="Lui A."/>
            <person name="MacDonald P.J.P."/>
            <person name="Mehta T."/>
            <person name="Montmayeur A."/>
            <person name="Murphy C."/>
            <person name="Neiman D."/>
            <person name="Pearson M."/>
            <person name="Priest M."/>
            <person name="Roberts A."/>
            <person name="Saif S."/>
            <person name="Shea T."/>
            <person name="Shenoy N."/>
            <person name="Sisk P."/>
            <person name="Stolte C."/>
            <person name="Sykes S."/>
            <person name="Yandava C."/>
            <person name="Wortman J."/>
            <person name="Nusbaum C."/>
            <person name="Birren B."/>
        </authorList>
    </citation>
    <scope>NUCLEOTIDE SEQUENCE [LARGE SCALE GENOMIC DNA]</scope>
    <source>
        <strain evidence="8 9">ATCC BAA-286</strain>
    </source>
</reference>
<keyword evidence="9" id="KW-1185">Reference proteome</keyword>
<keyword evidence="1" id="KW-0808">Transferase</keyword>
<dbReference type="Gene3D" id="3.40.50.10240">
    <property type="entry name" value="Thiamin pyrophosphokinase, catalytic domain"/>
    <property type="match status" value="1"/>
</dbReference>
<dbReference type="EMBL" id="ADLV01000002">
    <property type="protein sequence ID" value="EGK01886.1"/>
    <property type="molecule type" value="Genomic_DNA"/>
</dbReference>